<feature type="transmembrane region" description="Helical" evidence="5">
    <location>
        <begin position="197"/>
        <end position="219"/>
    </location>
</feature>
<dbReference type="PANTHER" id="PTHR45620">
    <property type="entry name" value="PDF RECEPTOR-LIKE PROTEIN-RELATED"/>
    <property type="match status" value="1"/>
</dbReference>
<dbReference type="GO" id="GO:0007166">
    <property type="term" value="P:cell surface receptor signaling pathway"/>
    <property type="evidence" value="ECO:0007669"/>
    <property type="project" value="InterPro"/>
</dbReference>
<evidence type="ECO:0000256" key="2">
    <source>
        <dbReference type="ARBA" id="ARBA00022692"/>
    </source>
</evidence>
<dbReference type="PROSITE" id="PS50261">
    <property type="entry name" value="G_PROTEIN_RECEP_F2_4"/>
    <property type="match status" value="1"/>
</dbReference>
<reference evidence="7 8" key="2">
    <citation type="submission" date="2018-11" db="EMBL/GenBank/DDBJ databases">
        <authorList>
            <consortium name="Pathogen Informatics"/>
        </authorList>
    </citation>
    <scope>NUCLEOTIDE SEQUENCE [LARGE SCALE GENOMIC DNA]</scope>
</reference>
<dbReference type="WBParaSite" id="TTAC_0000713301-mRNA-1">
    <property type="protein sequence ID" value="TTAC_0000713301-mRNA-1"/>
    <property type="gene ID" value="TTAC_0000713301"/>
</dbReference>
<keyword evidence="3 5" id="KW-1133">Transmembrane helix</keyword>
<evidence type="ECO:0000313" key="8">
    <source>
        <dbReference type="Proteomes" id="UP000274429"/>
    </source>
</evidence>
<gene>
    <name evidence="7" type="ORF">TTAC_LOCUS7118</name>
</gene>
<dbReference type="STRING" id="6205.A0A0R3X1N2"/>
<evidence type="ECO:0000256" key="1">
    <source>
        <dbReference type="ARBA" id="ARBA00004141"/>
    </source>
</evidence>
<evidence type="ECO:0000256" key="5">
    <source>
        <dbReference type="SAM" id="Phobius"/>
    </source>
</evidence>
<name>A0A0R3X1N2_HYDTA</name>
<feature type="transmembrane region" description="Helical" evidence="5">
    <location>
        <begin position="271"/>
        <end position="292"/>
    </location>
</feature>
<dbReference type="InterPro" id="IPR017981">
    <property type="entry name" value="GPCR_2-like_7TM"/>
</dbReference>
<evidence type="ECO:0000256" key="4">
    <source>
        <dbReference type="ARBA" id="ARBA00023136"/>
    </source>
</evidence>
<feature type="domain" description="G-protein coupled receptors family 2 profile 2" evidence="6">
    <location>
        <begin position="163"/>
        <end position="434"/>
    </location>
</feature>
<dbReference type="InterPro" id="IPR000832">
    <property type="entry name" value="GPCR_2_secretin-like"/>
</dbReference>
<dbReference type="Gene3D" id="1.20.1070.10">
    <property type="entry name" value="Rhodopsin 7-helix transmembrane proteins"/>
    <property type="match status" value="1"/>
</dbReference>
<keyword evidence="4 5" id="KW-0472">Membrane</keyword>
<evidence type="ECO:0000313" key="7">
    <source>
        <dbReference type="EMBL" id="VDM31448.1"/>
    </source>
</evidence>
<accession>A0A0R3X1N2</accession>
<feature type="transmembrane region" description="Helical" evidence="5">
    <location>
        <begin position="312"/>
        <end position="335"/>
    </location>
</feature>
<keyword evidence="2 5" id="KW-0812">Transmembrane</keyword>
<keyword evidence="8" id="KW-1185">Reference proteome</keyword>
<dbReference type="Pfam" id="PF00002">
    <property type="entry name" value="7tm_2"/>
    <property type="match status" value="1"/>
</dbReference>
<dbReference type="EMBL" id="UYWX01020347">
    <property type="protein sequence ID" value="VDM31448.1"/>
    <property type="molecule type" value="Genomic_DNA"/>
</dbReference>
<protein>
    <submittedName>
        <fullName evidence="9">G_PROTEIN_RECEP_F2_4 domain-containing protein</fullName>
    </submittedName>
</protein>
<dbReference type="OrthoDB" id="6022368at2759"/>
<reference evidence="9" key="1">
    <citation type="submission" date="2017-02" db="UniProtKB">
        <authorList>
            <consortium name="WormBaseParasite"/>
        </authorList>
    </citation>
    <scope>IDENTIFICATION</scope>
</reference>
<dbReference type="GO" id="GO:0008528">
    <property type="term" value="F:G protein-coupled peptide receptor activity"/>
    <property type="evidence" value="ECO:0007669"/>
    <property type="project" value="TreeGrafter"/>
</dbReference>
<evidence type="ECO:0000256" key="3">
    <source>
        <dbReference type="ARBA" id="ARBA00022989"/>
    </source>
</evidence>
<evidence type="ECO:0000259" key="6">
    <source>
        <dbReference type="PROSITE" id="PS50261"/>
    </source>
</evidence>
<organism evidence="9">
    <name type="scientific">Hydatigena taeniaeformis</name>
    <name type="common">Feline tapeworm</name>
    <name type="synonym">Taenia taeniaeformis</name>
    <dbReference type="NCBI Taxonomy" id="6205"/>
    <lineage>
        <taxon>Eukaryota</taxon>
        <taxon>Metazoa</taxon>
        <taxon>Spiralia</taxon>
        <taxon>Lophotrochozoa</taxon>
        <taxon>Platyhelminthes</taxon>
        <taxon>Cestoda</taxon>
        <taxon>Eucestoda</taxon>
        <taxon>Cyclophyllidea</taxon>
        <taxon>Taeniidae</taxon>
        <taxon>Hydatigera</taxon>
    </lineage>
</organism>
<feature type="transmembrane region" description="Helical" evidence="5">
    <location>
        <begin position="396"/>
        <end position="416"/>
    </location>
</feature>
<dbReference type="Proteomes" id="UP000274429">
    <property type="component" value="Unassembled WGS sequence"/>
</dbReference>
<proteinExistence type="predicted"/>
<dbReference type="InterPro" id="IPR050332">
    <property type="entry name" value="GPCR_2"/>
</dbReference>
<comment type="subcellular location">
    <subcellularLocation>
        <location evidence="1">Membrane</location>
        <topology evidence="1">Multi-pass membrane protein</topology>
    </subcellularLocation>
</comment>
<dbReference type="GO" id="GO:0007188">
    <property type="term" value="P:adenylate cyclase-modulating G protein-coupled receptor signaling pathway"/>
    <property type="evidence" value="ECO:0007669"/>
    <property type="project" value="TreeGrafter"/>
</dbReference>
<feature type="transmembrane region" description="Helical" evidence="5">
    <location>
        <begin position="161"/>
        <end position="185"/>
    </location>
</feature>
<dbReference type="PRINTS" id="PR00249">
    <property type="entry name" value="GPCRSECRETIN"/>
</dbReference>
<evidence type="ECO:0000313" key="9">
    <source>
        <dbReference type="WBParaSite" id="TTAC_0000713301-mRNA-1"/>
    </source>
</evidence>
<dbReference type="AlphaFoldDB" id="A0A0R3X1N2"/>
<feature type="transmembrane region" description="Helical" evidence="5">
    <location>
        <begin position="239"/>
        <end position="264"/>
    </location>
</feature>
<sequence>MEKLGSIFSPISLIKLHLLTTPLYHTTTHPTLPLRLTLNTPSTYTDSDRLKRVESRKREREEVGRCRTYNQLGLPSRVLATSRSWDGKGGDEFLGTFSRKECIQLRVKLAANEKANNLKRKICLHLANATRTCDTHGAWANRTDYSACVLTESPTEAGETLYLQAIFCTGYCFSLLSLLIALLVFQHFRSLHCLRNYIHVHLMITLVIRVVAWLTLYGTTRLNTLVVTYLYNATTSVQAWASLAMLCWMFVEGVYLLNIVYWTFRLHQVRIWHYALFGWGVPAIFVTIWTTIHAVTHPSTRWIEESQDFYLISLPSLIILSSNALVLISIIYALIFRLKVPKNSSPPFPSHDLEVASTRDGKPSWLYVRHRPTSSRSRFRLSTRFNRSESVKSLKACLMLIPLLGIPQVIFIVPYHSSVVQIFTYVNAVVTSTQVRLLLRSTLQNVLLRKHLRRHWYSCQATNRPRQRSTVDLTGKFVVVSGKGASTTGSGV</sequence>
<dbReference type="GO" id="GO:0005886">
    <property type="term" value="C:plasma membrane"/>
    <property type="evidence" value="ECO:0007669"/>
    <property type="project" value="TreeGrafter"/>
</dbReference>